<accession>A0A401W3J5</accession>
<reference evidence="2 3" key="1">
    <citation type="submission" date="2018-11" db="EMBL/GenBank/DDBJ databases">
        <title>Whole genome sequence of Streptomyces paromomycinus NBRC 15454(T).</title>
        <authorList>
            <person name="Komaki H."/>
            <person name="Tamura T."/>
        </authorList>
    </citation>
    <scope>NUCLEOTIDE SEQUENCE [LARGE SCALE GENOMIC DNA]</scope>
    <source>
        <strain evidence="2 3">NBRC 15454</strain>
    </source>
</reference>
<dbReference type="Pfam" id="PF20599">
    <property type="entry name" value="DUF6796"/>
    <property type="match status" value="1"/>
</dbReference>
<feature type="transmembrane region" description="Helical" evidence="1">
    <location>
        <begin position="230"/>
        <end position="252"/>
    </location>
</feature>
<feature type="transmembrane region" description="Helical" evidence="1">
    <location>
        <begin position="123"/>
        <end position="143"/>
    </location>
</feature>
<proteinExistence type="predicted"/>
<feature type="transmembrane region" description="Helical" evidence="1">
    <location>
        <begin position="86"/>
        <end position="103"/>
    </location>
</feature>
<keyword evidence="3" id="KW-1185">Reference proteome</keyword>
<comment type="caution">
    <text evidence="2">The sequence shown here is derived from an EMBL/GenBank/DDBJ whole genome shotgun (WGS) entry which is preliminary data.</text>
</comment>
<dbReference type="Proteomes" id="UP000286746">
    <property type="component" value="Unassembled WGS sequence"/>
</dbReference>
<keyword evidence="1" id="KW-1133">Transmembrane helix</keyword>
<dbReference type="EMBL" id="BHZD01000001">
    <property type="protein sequence ID" value="GCD43866.1"/>
    <property type="molecule type" value="Genomic_DNA"/>
</dbReference>
<name>A0A401W3J5_STREY</name>
<evidence type="ECO:0000256" key="1">
    <source>
        <dbReference type="SAM" id="Phobius"/>
    </source>
</evidence>
<organism evidence="2 3">
    <name type="scientific">Streptomyces paromomycinus</name>
    <name type="common">Streptomyces rimosus subsp. paromomycinus</name>
    <dbReference type="NCBI Taxonomy" id="92743"/>
    <lineage>
        <taxon>Bacteria</taxon>
        <taxon>Bacillati</taxon>
        <taxon>Actinomycetota</taxon>
        <taxon>Actinomycetes</taxon>
        <taxon>Kitasatosporales</taxon>
        <taxon>Streptomycetaceae</taxon>
        <taxon>Streptomyces</taxon>
    </lineage>
</organism>
<dbReference type="AlphaFoldDB" id="A0A401W3J5"/>
<feature type="transmembrane region" description="Helical" evidence="1">
    <location>
        <begin position="31"/>
        <end position="52"/>
    </location>
</feature>
<feature type="transmembrane region" description="Helical" evidence="1">
    <location>
        <begin position="172"/>
        <end position="194"/>
    </location>
</feature>
<dbReference type="RefSeq" id="WP_125054889.1">
    <property type="nucleotide sequence ID" value="NZ_BHZD01000001.1"/>
</dbReference>
<dbReference type="InterPro" id="IPR046475">
    <property type="entry name" value="DUF6796"/>
</dbReference>
<gene>
    <name evidence="2" type="ORF">GKJPGBOP_03549</name>
</gene>
<evidence type="ECO:0000313" key="2">
    <source>
        <dbReference type="EMBL" id="GCD43866.1"/>
    </source>
</evidence>
<evidence type="ECO:0000313" key="3">
    <source>
        <dbReference type="Proteomes" id="UP000286746"/>
    </source>
</evidence>
<protein>
    <submittedName>
        <fullName evidence="2">Uncharacterized protein</fullName>
    </submittedName>
</protein>
<keyword evidence="1" id="KW-0812">Transmembrane</keyword>
<feature type="transmembrane region" description="Helical" evidence="1">
    <location>
        <begin position="206"/>
        <end position="224"/>
    </location>
</feature>
<sequence length="257" mass="26906">MPRATSLPDSDPASAAAPLIPHTGSLPALRLAGLAGILASAAWLVGDILLLGKPMGSPDQYPILHSYDGMARDSLAAMLPASTTRLAWGALLGVLTGPLYLYACHHFRHALLPQPRRLALAPFLLLTAGYALAPFAHGSFFYWGQAAKAVHESGADSAALTTLPGDLATVLFIPYAVLLALWGVGSVWLAVLVLRGGTALPRWMCIANPLVCTLIGTLVTKLWPGTVGTALQGAALSIANLLLFSLTTAVFWRRKAG</sequence>
<keyword evidence="1" id="KW-0472">Membrane</keyword>